<comment type="caution">
    <text evidence="8">The sequence shown here is derived from an EMBL/GenBank/DDBJ whole genome shotgun (WGS) entry which is preliminary data.</text>
</comment>
<dbReference type="EMBL" id="JAYMYR010000007">
    <property type="protein sequence ID" value="KAK7354222.1"/>
    <property type="molecule type" value="Genomic_DNA"/>
</dbReference>
<dbReference type="AlphaFoldDB" id="A0AAN9MGV9"/>
<dbReference type="GO" id="GO:0005737">
    <property type="term" value="C:cytoplasm"/>
    <property type="evidence" value="ECO:0007669"/>
    <property type="project" value="UniProtKB-SubCell"/>
</dbReference>
<comment type="similarity">
    <text evidence="6">Belongs to the SOFL plant protein family.</text>
</comment>
<keyword evidence="9" id="KW-1185">Reference proteome</keyword>
<organism evidence="8 9">
    <name type="scientific">Phaseolus coccineus</name>
    <name type="common">Scarlet runner bean</name>
    <name type="synonym">Phaseolus multiflorus</name>
    <dbReference type="NCBI Taxonomy" id="3886"/>
    <lineage>
        <taxon>Eukaryota</taxon>
        <taxon>Viridiplantae</taxon>
        <taxon>Streptophyta</taxon>
        <taxon>Embryophyta</taxon>
        <taxon>Tracheophyta</taxon>
        <taxon>Spermatophyta</taxon>
        <taxon>Magnoliopsida</taxon>
        <taxon>eudicotyledons</taxon>
        <taxon>Gunneridae</taxon>
        <taxon>Pentapetalae</taxon>
        <taxon>rosids</taxon>
        <taxon>fabids</taxon>
        <taxon>Fabales</taxon>
        <taxon>Fabaceae</taxon>
        <taxon>Papilionoideae</taxon>
        <taxon>50 kb inversion clade</taxon>
        <taxon>NPAAA clade</taxon>
        <taxon>indigoferoid/millettioid clade</taxon>
        <taxon>Phaseoleae</taxon>
        <taxon>Phaseolus</taxon>
    </lineage>
</organism>
<evidence type="ECO:0000313" key="9">
    <source>
        <dbReference type="Proteomes" id="UP001374584"/>
    </source>
</evidence>
<evidence type="ECO:0000256" key="6">
    <source>
        <dbReference type="ARBA" id="ARBA00024199"/>
    </source>
</evidence>
<evidence type="ECO:0000313" key="8">
    <source>
        <dbReference type="EMBL" id="KAK7354222.1"/>
    </source>
</evidence>
<dbReference type="PANTHER" id="PTHR33347:SF31">
    <property type="entry name" value="PROTEIN SOB FIVE-LIKE 1"/>
    <property type="match status" value="1"/>
</dbReference>
<dbReference type="Proteomes" id="UP001374584">
    <property type="component" value="Unassembled WGS sequence"/>
</dbReference>
<gene>
    <name evidence="8" type="ORF">VNO80_19681</name>
</gene>
<keyword evidence="3" id="KW-0203">Cytokinin biosynthesis</keyword>
<keyword evidence="2" id="KW-0963">Cytoplasm</keyword>
<evidence type="ECO:0000256" key="1">
    <source>
        <dbReference type="ARBA" id="ARBA00004496"/>
    </source>
</evidence>
<sequence>MKWDTRWSCFDAELKAKSASTCLSLFLFAAASIRMEPPHVMLGGEEECHSNESGWTMYIGSPRDEDAHYDDNEEKGYSLDYDYEDAEADPDVESDDSMASDASSGPSQYGVINPLGGGYDGITHIQQKEEVKEKCCSDQKRITASKSKGNQVVEKRVEKNNKMVLMSSKGKAPAV</sequence>
<evidence type="ECO:0000256" key="7">
    <source>
        <dbReference type="SAM" id="MobiDB-lite"/>
    </source>
</evidence>
<feature type="region of interest" description="Disordered" evidence="7">
    <location>
        <begin position="61"/>
        <end position="107"/>
    </location>
</feature>
<protein>
    <submittedName>
        <fullName evidence="8">Uncharacterized protein</fullName>
    </submittedName>
</protein>
<feature type="compositionally biased region" description="Acidic residues" evidence="7">
    <location>
        <begin position="81"/>
        <end position="98"/>
    </location>
</feature>
<dbReference type="PANTHER" id="PTHR33347">
    <property type="entry name" value="OSJNBA0091C07.3 PROTEIN"/>
    <property type="match status" value="1"/>
</dbReference>
<dbReference type="InterPro" id="IPR044670">
    <property type="entry name" value="SOFL"/>
</dbReference>
<name>A0AAN9MGV9_PHACN</name>
<reference evidence="8 9" key="1">
    <citation type="submission" date="2024-01" db="EMBL/GenBank/DDBJ databases">
        <title>The genomes of 5 underutilized Papilionoideae crops provide insights into root nodulation and disease resistanc.</title>
        <authorList>
            <person name="Jiang F."/>
        </authorList>
    </citation>
    <scope>NUCLEOTIDE SEQUENCE [LARGE SCALE GENOMIC DNA]</scope>
    <source>
        <strain evidence="8">JINMINGXINNONG_FW02</strain>
        <tissue evidence="8">Leaves</tissue>
    </source>
</reference>
<feature type="compositionally biased region" description="Basic and acidic residues" evidence="7">
    <location>
        <begin position="62"/>
        <end position="77"/>
    </location>
</feature>
<keyword evidence="4" id="KW-0932">Cytokinin signaling pathway</keyword>
<evidence type="ECO:0000256" key="3">
    <source>
        <dbReference type="ARBA" id="ARBA00022712"/>
    </source>
</evidence>
<comment type="subcellular location">
    <subcellularLocation>
        <location evidence="1">Cytoplasm</location>
    </subcellularLocation>
</comment>
<dbReference type="GO" id="GO:0009736">
    <property type="term" value="P:cytokinin-activated signaling pathway"/>
    <property type="evidence" value="ECO:0007669"/>
    <property type="project" value="UniProtKB-KW"/>
</dbReference>
<dbReference type="GO" id="GO:0009691">
    <property type="term" value="P:cytokinin biosynthetic process"/>
    <property type="evidence" value="ECO:0007669"/>
    <property type="project" value="UniProtKB-KW"/>
</dbReference>
<evidence type="ECO:0000256" key="4">
    <source>
        <dbReference type="ARBA" id="ARBA00022864"/>
    </source>
</evidence>
<proteinExistence type="inferred from homology"/>
<evidence type="ECO:0000256" key="5">
    <source>
        <dbReference type="ARBA" id="ARBA00023242"/>
    </source>
</evidence>
<accession>A0AAN9MGV9</accession>
<evidence type="ECO:0000256" key="2">
    <source>
        <dbReference type="ARBA" id="ARBA00022490"/>
    </source>
</evidence>
<keyword evidence="5" id="KW-0539">Nucleus</keyword>